<reference evidence="3 4" key="1">
    <citation type="journal article" date="2019" name="Int. J. Syst. Evol. Microbiol.">
        <title>The Global Catalogue of Microorganisms (GCM) 10K type strain sequencing project: providing services to taxonomists for standard genome sequencing and annotation.</title>
        <authorList>
            <consortium name="The Broad Institute Genomics Platform"/>
            <consortium name="The Broad Institute Genome Sequencing Center for Infectious Disease"/>
            <person name="Wu L."/>
            <person name="Ma J."/>
        </authorList>
    </citation>
    <scope>NUCLEOTIDE SEQUENCE [LARGE SCALE GENOMIC DNA]</scope>
    <source>
        <strain evidence="3 4">JCM 3272</strain>
    </source>
</reference>
<name>A0ABN3H1G5_9ACTN</name>
<dbReference type="Pfam" id="PF00990">
    <property type="entry name" value="GGDEF"/>
    <property type="match status" value="1"/>
</dbReference>
<dbReference type="RefSeq" id="WP_344616282.1">
    <property type="nucleotide sequence ID" value="NZ_BAAARV010000062.1"/>
</dbReference>
<evidence type="ECO:0000313" key="3">
    <source>
        <dbReference type="EMBL" id="GAA2365480.1"/>
    </source>
</evidence>
<keyword evidence="1" id="KW-0812">Transmembrane</keyword>
<comment type="caution">
    <text evidence="3">The sequence shown here is derived from an EMBL/GenBank/DDBJ whole genome shotgun (WGS) entry which is preliminary data.</text>
</comment>
<keyword evidence="4" id="KW-1185">Reference proteome</keyword>
<dbReference type="SMART" id="SM00267">
    <property type="entry name" value="GGDEF"/>
    <property type="match status" value="1"/>
</dbReference>
<gene>
    <name evidence="3" type="ORF">GCM10010170_063950</name>
</gene>
<dbReference type="CDD" id="cd01949">
    <property type="entry name" value="GGDEF"/>
    <property type="match status" value="1"/>
</dbReference>
<dbReference type="InterPro" id="IPR029016">
    <property type="entry name" value="GAF-like_dom_sf"/>
</dbReference>
<dbReference type="NCBIfam" id="TIGR00254">
    <property type="entry name" value="GGDEF"/>
    <property type="match status" value="1"/>
</dbReference>
<dbReference type="InterPro" id="IPR052163">
    <property type="entry name" value="DGC-Regulatory_Protein"/>
</dbReference>
<dbReference type="Proteomes" id="UP001501444">
    <property type="component" value="Unassembled WGS sequence"/>
</dbReference>
<protein>
    <recommendedName>
        <fullName evidence="2">GGDEF domain-containing protein</fullName>
    </recommendedName>
</protein>
<dbReference type="InterPro" id="IPR029787">
    <property type="entry name" value="Nucleotide_cyclase"/>
</dbReference>
<dbReference type="InterPro" id="IPR000160">
    <property type="entry name" value="GGDEF_dom"/>
</dbReference>
<organism evidence="3 4">
    <name type="scientific">Dactylosporangium salmoneum</name>
    <dbReference type="NCBI Taxonomy" id="53361"/>
    <lineage>
        <taxon>Bacteria</taxon>
        <taxon>Bacillati</taxon>
        <taxon>Actinomycetota</taxon>
        <taxon>Actinomycetes</taxon>
        <taxon>Micromonosporales</taxon>
        <taxon>Micromonosporaceae</taxon>
        <taxon>Dactylosporangium</taxon>
    </lineage>
</organism>
<dbReference type="Gene3D" id="3.30.70.270">
    <property type="match status" value="1"/>
</dbReference>
<accession>A0ABN3H1G5</accession>
<keyword evidence="1" id="KW-1133">Transmembrane helix</keyword>
<dbReference type="SUPFAM" id="SSF55073">
    <property type="entry name" value="Nucleotide cyclase"/>
    <property type="match status" value="1"/>
</dbReference>
<keyword evidence="1" id="KW-0472">Membrane</keyword>
<dbReference type="Gene3D" id="3.30.450.40">
    <property type="match status" value="1"/>
</dbReference>
<evidence type="ECO:0000256" key="1">
    <source>
        <dbReference type="SAM" id="Phobius"/>
    </source>
</evidence>
<dbReference type="EMBL" id="BAAARV010000062">
    <property type="protein sequence ID" value="GAA2365480.1"/>
    <property type="molecule type" value="Genomic_DNA"/>
</dbReference>
<sequence>MTTSGRAATVAAFVAVGGADALLLAAWDRRPGPPGWLALAAALLVSGAVLVGQAVVLRRHRALLRRHDGSLAAVRKAMVRDQILADIGTGLLTAADPTAVHHLAVDGTAALCAEAPDALAVLLAPDGDELVVMATARTDLDGADVGLAGRRVEPPADLRARLVDGEVIGIASVGELGVPGVSAGRSALVMPLAVNGRFFGVLVATADRTLPAEVRRALETLRTQVALALDAVALTAELRVRALHDPLTGLGNRALIGDRLAQALARARRTGRRVGVLLLDLNGFKLVNDTLGHEAGDELLRAVAARLTHCLRLEDTVGRLGGDEFVIVAEDLPDLSAAVRIAERVVAAVDAPIMVEGRRLPVTASVGLALGNEASTADALLRHADAAMYTAKRRKSGAYHVYTTPTAA</sequence>
<dbReference type="PANTHER" id="PTHR46663:SF2">
    <property type="entry name" value="GGDEF DOMAIN-CONTAINING PROTEIN"/>
    <property type="match status" value="1"/>
</dbReference>
<evidence type="ECO:0000313" key="4">
    <source>
        <dbReference type="Proteomes" id="UP001501444"/>
    </source>
</evidence>
<evidence type="ECO:0000259" key="2">
    <source>
        <dbReference type="PROSITE" id="PS50887"/>
    </source>
</evidence>
<dbReference type="PROSITE" id="PS50887">
    <property type="entry name" value="GGDEF"/>
    <property type="match status" value="1"/>
</dbReference>
<proteinExistence type="predicted"/>
<dbReference type="InterPro" id="IPR043128">
    <property type="entry name" value="Rev_trsase/Diguanyl_cyclase"/>
</dbReference>
<dbReference type="PANTHER" id="PTHR46663">
    <property type="entry name" value="DIGUANYLATE CYCLASE DGCT-RELATED"/>
    <property type="match status" value="1"/>
</dbReference>
<dbReference type="SUPFAM" id="SSF55781">
    <property type="entry name" value="GAF domain-like"/>
    <property type="match status" value="1"/>
</dbReference>
<feature type="domain" description="GGDEF" evidence="2">
    <location>
        <begin position="272"/>
        <end position="404"/>
    </location>
</feature>
<feature type="transmembrane region" description="Helical" evidence="1">
    <location>
        <begin position="35"/>
        <end position="57"/>
    </location>
</feature>